<evidence type="ECO:0000313" key="2">
    <source>
        <dbReference type="EMBL" id="CAA9400036.1"/>
    </source>
</evidence>
<reference evidence="2" key="1">
    <citation type="submission" date="2020-02" db="EMBL/GenBank/DDBJ databases">
        <authorList>
            <person name="Meier V. D."/>
        </authorList>
    </citation>
    <scope>NUCLEOTIDE SEQUENCE</scope>
    <source>
        <strain evidence="2">AVDCRST_MAG32</strain>
    </source>
</reference>
<proteinExistence type="predicted"/>
<feature type="region of interest" description="Disordered" evidence="1">
    <location>
        <begin position="1"/>
        <end position="58"/>
    </location>
</feature>
<dbReference type="EMBL" id="CADCUM010000114">
    <property type="protein sequence ID" value="CAA9400036.1"/>
    <property type="molecule type" value="Genomic_DNA"/>
</dbReference>
<dbReference type="AlphaFoldDB" id="A0A6J4NXG9"/>
<accession>A0A6J4NXG9</accession>
<sequence>EHLHARPRRRPRPTGAGPRAPPGARRRHGRRLGLDQRGRPVPGADRGAGARHRSLPDALRDRRVVRAVGDRDVLPLGRGRVRGDRRRRAPPRPAAAQPVRLLHLPGEL</sequence>
<feature type="compositionally biased region" description="Basic residues" evidence="1">
    <location>
        <begin position="1"/>
        <end position="12"/>
    </location>
</feature>
<keyword evidence="2" id="KW-0378">Hydrolase</keyword>
<organism evidence="2">
    <name type="scientific">uncultured Nocardioides sp</name>
    <dbReference type="NCBI Taxonomy" id="198441"/>
    <lineage>
        <taxon>Bacteria</taxon>
        <taxon>Bacillati</taxon>
        <taxon>Actinomycetota</taxon>
        <taxon>Actinomycetes</taxon>
        <taxon>Propionibacteriales</taxon>
        <taxon>Nocardioidaceae</taxon>
        <taxon>Nocardioides</taxon>
        <taxon>environmental samples</taxon>
    </lineage>
</organism>
<gene>
    <name evidence="2" type="ORF">AVDCRST_MAG32-2922</name>
</gene>
<feature type="non-terminal residue" evidence="2">
    <location>
        <position position="1"/>
    </location>
</feature>
<name>A0A6J4NXG9_9ACTN</name>
<dbReference type="EC" id="3.5.2.17" evidence="2"/>
<dbReference type="GO" id="GO:0033971">
    <property type="term" value="F:hydroxyisourate hydrolase activity"/>
    <property type="evidence" value="ECO:0007669"/>
    <property type="project" value="UniProtKB-EC"/>
</dbReference>
<feature type="region of interest" description="Disordered" evidence="1">
    <location>
        <begin position="75"/>
        <end position="97"/>
    </location>
</feature>
<evidence type="ECO:0000256" key="1">
    <source>
        <dbReference type="SAM" id="MobiDB-lite"/>
    </source>
</evidence>
<feature type="compositionally biased region" description="Basic residues" evidence="1">
    <location>
        <begin position="79"/>
        <end position="90"/>
    </location>
</feature>
<protein>
    <submittedName>
        <fullName evidence="2">5-hydroxyisourate hydrolase</fullName>
        <ecNumber evidence="2">3.5.2.17</ecNumber>
    </submittedName>
</protein>
<feature type="non-terminal residue" evidence="2">
    <location>
        <position position="108"/>
    </location>
</feature>